<evidence type="ECO:0000256" key="5">
    <source>
        <dbReference type="ARBA" id="ARBA00023136"/>
    </source>
</evidence>
<dbReference type="PANTHER" id="PTHR13929:SF0">
    <property type="entry name" value="UBIA PRENYLTRANSFERASE DOMAIN-CONTAINING PROTEIN 1"/>
    <property type="match status" value="1"/>
</dbReference>
<gene>
    <name evidence="7" type="ORF">FYJ58_00220</name>
</gene>
<keyword evidence="5 6" id="KW-0472">Membrane</keyword>
<sequence>MVWNFLSYVEIKTKITSIFAFLMTCAYLFYIDQPINGRLTVVFFLSMFLFDLTTTAVNNYIDTKTNTQKLQFERKRALLIIYVLFFASAALGLYLAWLTDWVVFFLGGLCFLCGILYTYGPVPISRQPLGEIFSGIFYGFLIPFILFYINMPENHFLSYEFTLESLSFMIMWREWIPIFFLSIAPICTTANIMLANNICDLEKDIEVKRYTLPYYLGEKAFILFQFLYYIVYVAAAAMILLGILPTFYSLFFITIVPVWKNIKVFLKEQRKETTFLCSIKNYVIIMGADVLLIFLCGI</sequence>
<feature type="transmembrane region" description="Helical" evidence="6">
    <location>
        <begin position="273"/>
        <end position="295"/>
    </location>
</feature>
<comment type="subcellular location">
    <subcellularLocation>
        <location evidence="1">Membrane</location>
        <topology evidence="1">Multi-pass membrane protein</topology>
    </subcellularLocation>
</comment>
<name>A0A6L5XUP0_9FIRM</name>
<protein>
    <submittedName>
        <fullName evidence="7">Prenyltransferase</fullName>
    </submittedName>
</protein>
<feature type="transmembrane region" description="Helical" evidence="6">
    <location>
        <begin position="175"/>
        <end position="199"/>
    </location>
</feature>
<feature type="transmembrane region" description="Helical" evidence="6">
    <location>
        <begin position="77"/>
        <end position="95"/>
    </location>
</feature>
<dbReference type="InterPro" id="IPR000537">
    <property type="entry name" value="UbiA_prenyltransferase"/>
</dbReference>
<dbReference type="Pfam" id="PF01040">
    <property type="entry name" value="UbiA"/>
    <property type="match status" value="1"/>
</dbReference>
<organism evidence="7 8">
    <name type="scientific">Velocimicrobium porci</name>
    <dbReference type="NCBI Taxonomy" id="2606634"/>
    <lineage>
        <taxon>Bacteria</taxon>
        <taxon>Bacillati</taxon>
        <taxon>Bacillota</taxon>
        <taxon>Clostridia</taxon>
        <taxon>Lachnospirales</taxon>
        <taxon>Lachnospiraceae</taxon>
        <taxon>Velocimicrobium</taxon>
    </lineage>
</organism>
<feature type="transmembrane region" description="Helical" evidence="6">
    <location>
        <begin position="220"/>
        <end position="241"/>
    </location>
</feature>
<evidence type="ECO:0000256" key="2">
    <source>
        <dbReference type="ARBA" id="ARBA00022679"/>
    </source>
</evidence>
<dbReference type="GO" id="GO:0016020">
    <property type="term" value="C:membrane"/>
    <property type="evidence" value="ECO:0007669"/>
    <property type="project" value="UniProtKB-SubCell"/>
</dbReference>
<evidence type="ECO:0000256" key="4">
    <source>
        <dbReference type="ARBA" id="ARBA00022989"/>
    </source>
</evidence>
<feature type="transmembrane region" description="Helical" evidence="6">
    <location>
        <begin position="37"/>
        <end position="57"/>
    </location>
</feature>
<feature type="transmembrane region" description="Helical" evidence="6">
    <location>
        <begin position="247"/>
        <end position="266"/>
    </location>
</feature>
<dbReference type="GO" id="GO:0042371">
    <property type="term" value="P:vitamin K biosynthetic process"/>
    <property type="evidence" value="ECO:0007669"/>
    <property type="project" value="TreeGrafter"/>
</dbReference>
<keyword evidence="4 6" id="KW-1133">Transmembrane helix</keyword>
<evidence type="ECO:0000256" key="6">
    <source>
        <dbReference type="SAM" id="Phobius"/>
    </source>
</evidence>
<dbReference type="AlphaFoldDB" id="A0A6L5XUP0"/>
<feature type="transmembrane region" description="Helical" evidence="6">
    <location>
        <begin position="132"/>
        <end position="151"/>
    </location>
</feature>
<dbReference type="GO" id="GO:0009234">
    <property type="term" value="P:menaquinone biosynthetic process"/>
    <property type="evidence" value="ECO:0007669"/>
    <property type="project" value="TreeGrafter"/>
</dbReference>
<evidence type="ECO:0000313" key="8">
    <source>
        <dbReference type="Proteomes" id="UP000482209"/>
    </source>
</evidence>
<dbReference type="CDD" id="cd13962">
    <property type="entry name" value="PT_UbiA_UBIAD1"/>
    <property type="match status" value="1"/>
</dbReference>
<feature type="transmembrane region" description="Helical" evidence="6">
    <location>
        <begin position="101"/>
        <end position="120"/>
    </location>
</feature>
<keyword evidence="3 6" id="KW-0812">Transmembrane</keyword>
<evidence type="ECO:0000313" key="7">
    <source>
        <dbReference type="EMBL" id="MSS62319.1"/>
    </source>
</evidence>
<proteinExistence type="predicted"/>
<dbReference type="PANTHER" id="PTHR13929">
    <property type="entry name" value="1,4-DIHYDROXY-2-NAPHTHOATE OCTAPRENYLTRANSFERASE"/>
    <property type="match status" value="1"/>
</dbReference>
<dbReference type="Proteomes" id="UP000482209">
    <property type="component" value="Unassembled WGS sequence"/>
</dbReference>
<keyword evidence="2 7" id="KW-0808">Transferase</keyword>
<feature type="transmembrane region" description="Helical" evidence="6">
    <location>
        <begin position="12"/>
        <end position="31"/>
    </location>
</feature>
<evidence type="ECO:0000256" key="1">
    <source>
        <dbReference type="ARBA" id="ARBA00004141"/>
    </source>
</evidence>
<dbReference type="EMBL" id="VUMT01000001">
    <property type="protein sequence ID" value="MSS62319.1"/>
    <property type="molecule type" value="Genomic_DNA"/>
</dbReference>
<dbReference type="InterPro" id="IPR026046">
    <property type="entry name" value="UBIAD1"/>
</dbReference>
<comment type="caution">
    <text evidence="7">The sequence shown here is derived from an EMBL/GenBank/DDBJ whole genome shotgun (WGS) entry which is preliminary data.</text>
</comment>
<evidence type="ECO:0000256" key="3">
    <source>
        <dbReference type="ARBA" id="ARBA00022692"/>
    </source>
</evidence>
<accession>A0A6L5XUP0</accession>
<dbReference type="GO" id="GO:0004659">
    <property type="term" value="F:prenyltransferase activity"/>
    <property type="evidence" value="ECO:0007669"/>
    <property type="project" value="InterPro"/>
</dbReference>
<reference evidence="7 8" key="1">
    <citation type="submission" date="2019-08" db="EMBL/GenBank/DDBJ databases">
        <title>In-depth cultivation of the pig gut microbiome towards novel bacterial diversity and tailored functional studies.</title>
        <authorList>
            <person name="Wylensek D."/>
            <person name="Hitch T.C.A."/>
            <person name="Clavel T."/>
        </authorList>
    </citation>
    <scope>NUCLEOTIDE SEQUENCE [LARGE SCALE GENOMIC DNA]</scope>
    <source>
        <strain evidence="7 8">WCA-693-APC-MOT-I</strain>
    </source>
</reference>
<keyword evidence="8" id="KW-1185">Reference proteome</keyword>